<feature type="region of interest" description="Small ATPAse domain (RuvB-S)" evidence="9">
    <location>
        <begin position="202"/>
        <end position="272"/>
    </location>
</feature>
<dbReference type="GO" id="GO:0009378">
    <property type="term" value="F:four-way junction helicase activity"/>
    <property type="evidence" value="ECO:0007669"/>
    <property type="project" value="InterPro"/>
</dbReference>
<comment type="caution">
    <text evidence="11">The sequence shown here is derived from an EMBL/GenBank/DDBJ whole genome shotgun (WGS) entry which is preliminary data.</text>
</comment>
<accession>A0A1Q5ZZ29</accession>
<dbReference type="Gene3D" id="3.40.50.300">
    <property type="entry name" value="P-loop containing nucleotide triphosphate hydrolases"/>
    <property type="match status" value="1"/>
</dbReference>
<feature type="binding site" evidence="9">
    <location>
        <position position="191"/>
    </location>
    <ligand>
        <name>ATP</name>
        <dbReference type="ChEBI" id="CHEBI:30616"/>
    </ligand>
</feature>
<dbReference type="GO" id="GO:0006281">
    <property type="term" value="P:DNA repair"/>
    <property type="evidence" value="ECO:0007669"/>
    <property type="project" value="UniProtKB-UniRule"/>
</dbReference>
<dbReference type="GO" id="GO:0005524">
    <property type="term" value="F:ATP binding"/>
    <property type="evidence" value="ECO:0007669"/>
    <property type="project" value="UniProtKB-UniRule"/>
</dbReference>
<comment type="subcellular location">
    <subcellularLocation>
        <location evidence="9">Cytoplasm</location>
    </subcellularLocation>
</comment>
<dbReference type="Gene3D" id="1.10.8.60">
    <property type="match status" value="1"/>
</dbReference>
<dbReference type="GO" id="GO:0006310">
    <property type="term" value="P:DNA recombination"/>
    <property type="evidence" value="ECO:0007669"/>
    <property type="project" value="UniProtKB-UniRule"/>
</dbReference>
<proteinExistence type="inferred from homology"/>
<evidence type="ECO:0000313" key="11">
    <source>
        <dbReference type="EMBL" id="OKS87025.1"/>
    </source>
</evidence>
<evidence type="ECO:0000256" key="6">
    <source>
        <dbReference type="ARBA" id="ARBA00023125"/>
    </source>
</evidence>
<dbReference type="GO" id="GO:0005737">
    <property type="term" value="C:cytoplasm"/>
    <property type="evidence" value="ECO:0007669"/>
    <property type="project" value="UniProtKB-SubCell"/>
</dbReference>
<keyword evidence="7 9" id="KW-0233">DNA recombination</keyword>
<dbReference type="InterPro" id="IPR004605">
    <property type="entry name" value="DNA_helicase_Holl-junc_RuvB"/>
</dbReference>
<sequence>MHIRTFAHQLFLLISLVMNENLDPDHERLTSAERDIEKVLRPQSFEDFTGQHKILANLRIFVQAARQRGEALDHVLLHGPPGLGKTTLSQIIANEMGVGIKITSGPVLDKPGDLAGLLTNLEPGDILFIDEIHRLSPLVEEYLYSAMEDFKIDIMLESGPNARSVQISLNPFTLVGATTRSGLLTAPLRARFGINSRLQYYDAKLLTTIVLRSSDILKTPINDEGAYEIARRSRGTPRIANALLRRTRDFAQIKGNGTIDTEIAKYALNALNVDEHGLDEMDNKILVTIIEKFKGGPVGLKTIATAVGEDEGTIEEVYEPFLIQEGYLMRTARGREVTDFAYKHLGLFRAGGNATLF</sequence>
<dbReference type="SMART" id="SM00382">
    <property type="entry name" value="AAA"/>
    <property type="match status" value="1"/>
</dbReference>
<evidence type="ECO:0000256" key="1">
    <source>
        <dbReference type="ARBA" id="ARBA00022490"/>
    </source>
</evidence>
<dbReference type="HAMAP" id="MF_00016">
    <property type="entry name" value="DNA_HJ_migration_RuvB"/>
    <property type="match status" value="1"/>
</dbReference>
<dbReference type="InterPro" id="IPR041445">
    <property type="entry name" value="AAA_lid_4"/>
</dbReference>
<feature type="binding site" evidence="9">
    <location>
        <position position="86"/>
    </location>
    <ligand>
        <name>Mg(2+)</name>
        <dbReference type="ChEBI" id="CHEBI:18420"/>
    </ligand>
</feature>
<dbReference type="Pfam" id="PF05496">
    <property type="entry name" value="RuvB_N"/>
    <property type="match status" value="1"/>
</dbReference>
<feature type="binding site" evidence="9">
    <location>
        <position position="86"/>
    </location>
    <ligand>
        <name>ATP</name>
        <dbReference type="ChEBI" id="CHEBI:30616"/>
    </ligand>
</feature>
<keyword evidence="2 9" id="KW-0547">Nucleotide-binding</keyword>
<protein>
    <recommendedName>
        <fullName evidence="9">Holliday junction branch migration complex subunit RuvB</fullName>
        <ecNumber evidence="9">3.6.4.-</ecNumber>
    </recommendedName>
</protein>
<feature type="binding site" evidence="9">
    <location>
        <position position="40"/>
    </location>
    <ligand>
        <name>ATP</name>
        <dbReference type="ChEBI" id="CHEBI:30616"/>
    </ligand>
</feature>
<comment type="domain">
    <text evidence="9">Has 3 domains, the large (RuvB-L) and small ATPase (RuvB-S) domains and the C-terminal head (RuvB-H) domain. The head domain binds DNA, while the ATPase domains jointly bind ATP, ADP or are empty depending on the state of the subunit in the translocation cycle. During a single DNA translocation step the structure of each domain remains the same, but their relative positions change.</text>
</comment>
<comment type="subunit">
    <text evidence="9">Homohexamer. Forms an RuvA(8)-RuvB(12)-Holliday junction (HJ) complex. HJ DNA is sandwiched between 2 RuvA tetramers; dsDNA enters through RuvA and exits via RuvB. An RuvB hexamer assembles on each DNA strand where it exits the tetramer. Each RuvB hexamer is contacted by two RuvA subunits (via domain III) on 2 adjacent RuvB subunits; this complex drives branch migration. In the full resolvosome a probable DNA-RuvA(4)-RuvB(12)-RuvC(2) complex forms which resolves the HJ.</text>
</comment>
<evidence type="ECO:0000256" key="9">
    <source>
        <dbReference type="HAMAP-Rule" id="MF_00016"/>
    </source>
</evidence>
<comment type="caution">
    <text evidence="9">Lacks conserved residue(s) required for the propagation of feature annotation.</text>
</comment>
<dbReference type="SUPFAM" id="SSF46785">
    <property type="entry name" value="Winged helix' DNA-binding domain"/>
    <property type="match status" value="1"/>
</dbReference>
<dbReference type="AlphaFoldDB" id="A0A1Q5ZZ29"/>
<evidence type="ECO:0000256" key="2">
    <source>
        <dbReference type="ARBA" id="ARBA00022741"/>
    </source>
</evidence>
<feature type="binding site" evidence="9">
    <location>
        <position position="82"/>
    </location>
    <ligand>
        <name>ATP</name>
        <dbReference type="ChEBI" id="CHEBI:30616"/>
    </ligand>
</feature>
<dbReference type="InterPro" id="IPR003593">
    <property type="entry name" value="AAA+_ATPase"/>
</dbReference>
<keyword evidence="11" id="KW-0347">Helicase</keyword>
<feature type="binding site" evidence="9">
    <location>
        <begin position="148"/>
        <end position="150"/>
    </location>
    <ligand>
        <name>ATP</name>
        <dbReference type="ChEBI" id="CHEBI:30616"/>
    </ligand>
</feature>
<feature type="binding site" evidence="9">
    <location>
        <position position="335"/>
    </location>
    <ligand>
        <name>DNA</name>
        <dbReference type="ChEBI" id="CHEBI:16991"/>
    </ligand>
</feature>
<feature type="region of interest" description="Head domain (RuvB-H)" evidence="9">
    <location>
        <begin position="275"/>
        <end position="357"/>
    </location>
</feature>
<reference evidence="11 12" key="1">
    <citation type="submission" date="2016-11" db="EMBL/GenBank/DDBJ databases">
        <title>Whole Genome Sequencing of Mucilaginibacter polytrichastri RG4-7(T) isolated from the moss sample.</title>
        <authorList>
            <person name="Li Y."/>
        </authorList>
    </citation>
    <scope>NUCLEOTIDE SEQUENCE [LARGE SCALE GENOMIC DNA]</scope>
    <source>
        <strain evidence="11 12">RG4-7</strain>
    </source>
</reference>
<keyword evidence="12" id="KW-1185">Reference proteome</keyword>
<feature type="binding site" evidence="9">
    <location>
        <position position="330"/>
    </location>
    <ligand>
        <name>DNA</name>
        <dbReference type="ChEBI" id="CHEBI:16991"/>
    </ligand>
</feature>
<evidence type="ECO:0000313" key="12">
    <source>
        <dbReference type="Proteomes" id="UP000186720"/>
    </source>
</evidence>
<keyword evidence="8 9" id="KW-0234">DNA repair</keyword>
<dbReference type="Proteomes" id="UP000186720">
    <property type="component" value="Unassembled WGS sequence"/>
</dbReference>
<evidence type="ECO:0000256" key="5">
    <source>
        <dbReference type="ARBA" id="ARBA00022840"/>
    </source>
</evidence>
<dbReference type="Pfam" id="PF17864">
    <property type="entry name" value="AAA_lid_4"/>
    <property type="match status" value="1"/>
</dbReference>
<feature type="binding site" evidence="9">
    <location>
        <position position="238"/>
    </location>
    <ligand>
        <name>ATP</name>
        <dbReference type="ChEBI" id="CHEBI:30616"/>
    </ligand>
</feature>
<keyword evidence="1 9" id="KW-0963">Cytoplasm</keyword>
<comment type="catalytic activity">
    <reaction evidence="9">
        <text>ATP + H2O = ADP + phosphate + H(+)</text>
        <dbReference type="Rhea" id="RHEA:13065"/>
        <dbReference type="ChEBI" id="CHEBI:15377"/>
        <dbReference type="ChEBI" id="CHEBI:15378"/>
        <dbReference type="ChEBI" id="CHEBI:30616"/>
        <dbReference type="ChEBI" id="CHEBI:43474"/>
        <dbReference type="ChEBI" id="CHEBI:456216"/>
    </reaction>
</comment>
<dbReference type="InterPro" id="IPR008824">
    <property type="entry name" value="RuvB-like_N"/>
</dbReference>
<dbReference type="PANTHER" id="PTHR42848:SF1">
    <property type="entry name" value="HOLLIDAY JUNCTION BRANCH MIGRATION COMPLEX SUBUNIT RUVB"/>
    <property type="match status" value="1"/>
</dbReference>
<dbReference type="GO" id="GO:0016887">
    <property type="term" value="F:ATP hydrolysis activity"/>
    <property type="evidence" value="ECO:0007669"/>
    <property type="project" value="RHEA"/>
</dbReference>
<dbReference type="Gene3D" id="1.10.10.10">
    <property type="entry name" value="Winged helix-like DNA-binding domain superfamily/Winged helix DNA-binding domain"/>
    <property type="match status" value="1"/>
</dbReference>
<evidence type="ECO:0000256" key="4">
    <source>
        <dbReference type="ARBA" id="ARBA00022801"/>
    </source>
</evidence>
<organism evidence="11 12">
    <name type="scientific">Mucilaginibacter polytrichastri</name>
    <dbReference type="NCBI Taxonomy" id="1302689"/>
    <lineage>
        <taxon>Bacteria</taxon>
        <taxon>Pseudomonadati</taxon>
        <taxon>Bacteroidota</taxon>
        <taxon>Sphingobacteriia</taxon>
        <taxon>Sphingobacteriales</taxon>
        <taxon>Sphingobacteriaceae</taxon>
        <taxon>Mucilaginibacter</taxon>
    </lineage>
</organism>
<dbReference type="NCBIfam" id="TIGR00635">
    <property type="entry name" value="ruvB"/>
    <property type="match status" value="1"/>
</dbReference>
<dbReference type="PANTHER" id="PTHR42848">
    <property type="match status" value="1"/>
</dbReference>
<feature type="binding site" evidence="9">
    <location>
        <position position="87"/>
    </location>
    <ligand>
        <name>ATP</name>
        <dbReference type="ChEBI" id="CHEBI:30616"/>
    </ligand>
</feature>
<evidence type="ECO:0000256" key="8">
    <source>
        <dbReference type="ARBA" id="ARBA00023204"/>
    </source>
</evidence>
<dbReference type="InterPro" id="IPR036388">
    <property type="entry name" value="WH-like_DNA-bd_sf"/>
</dbReference>
<evidence type="ECO:0000256" key="3">
    <source>
        <dbReference type="ARBA" id="ARBA00022763"/>
    </source>
</evidence>
<comment type="function">
    <text evidence="9">The RuvA-RuvB-RuvC complex processes Holliday junction (HJ) DNA during genetic recombination and DNA repair, while the RuvA-RuvB complex plays an important role in the rescue of blocked DNA replication forks via replication fork reversal (RFR). RuvA specifically binds to HJ cruciform DNA, conferring on it an open structure. The RuvB hexamer acts as an ATP-dependent pump, pulling dsDNA into and through the RuvAB complex. RuvB forms 2 homohexamers on either side of HJ DNA bound by 1 or 2 RuvA tetramers; 4 subunits per hexamer contact DNA at a time. Coordinated motions by a converter formed by DNA-disengaged RuvB subunits stimulates ATP hydrolysis and nucleotide exchange. Immobilization of the converter enables RuvB to convert the ATP-contained energy into a lever motion, pulling 2 nucleotides of DNA out of the RuvA tetramer per ATP hydrolyzed, thus driving DNA branch migration. The RuvB motors rotate together with the DNA substrate, which together with the progressing nucleotide cycle form the mechanistic basis for DNA recombination by continuous HJ branch migration. Branch migration allows RuvC to scan DNA until it finds its consensus sequence, where it cleaves and resolves cruciform DNA.</text>
</comment>
<dbReference type="InterPro" id="IPR008823">
    <property type="entry name" value="RuvB_wg_C"/>
</dbReference>
<comment type="similarity">
    <text evidence="9">Belongs to the RuvB family.</text>
</comment>
<name>A0A1Q5ZZ29_9SPHI</name>
<dbReference type="InterPro" id="IPR027417">
    <property type="entry name" value="P-loop_NTPase"/>
</dbReference>
<dbReference type="EC" id="3.6.4.-" evidence="9"/>
<feature type="domain" description="AAA+ ATPase" evidence="10">
    <location>
        <begin position="71"/>
        <end position="202"/>
    </location>
</feature>
<dbReference type="STRING" id="1302689.RG47T_2484"/>
<dbReference type="EMBL" id="MPPL01000001">
    <property type="protein sequence ID" value="OKS87025.1"/>
    <property type="molecule type" value="Genomic_DNA"/>
</dbReference>
<dbReference type="InterPro" id="IPR036390">
    <property type="entry name" value="WH_DNA-bd_sf"/>
</dbReference>
<evidence type="ECO:0000259" key="10">
    <source>
        <dbReference type="SMART" id="SM00382"/>
    </source>
</evidence>
<feature type="binding site" evidence="9">
    <location>
        <position position="201"/>
    </location>
    <ligand>
        <name>ATP</name>
        <dbReference type="ChEBI" id="CHEBI:30616"/>
    </ligand>
</feature>
<keyword evidence="3 9" id="KW-0227">DNA damage</keyword>
<keyword evidence="6 9" id="KW-0238">DNA-binding</keyword>
<dbReference type="GO" id="GO:0048476">
    <property type="term" value="C:Holliday junction resolvase complex"/>
    <property type="evidence" value="ECO:0007669"/>
    <property type="project" value="UniProtKB-UniRule"/>
</dbReference>
<evidence type="ECO:0000256" key="7">
    <source>
        <dbReference type="ARBA" id="ARBA00023172"/>
    </source>
</evidence>
<dbReference type="CDD" id="cd00009">
    <property type="entry name" value="AAA"/>
    <property type="match status" value="1"/>
</dbReference>
<keyword evidence="5 9" id="KW-0067">ATP-binding</keyword>
<dbReference type="NCBIfam" id="NF000868">
    <property type="entry name" value="PRK00080.1"/>
    <property type="match status" value="1"/>
</dbReference>
<dbReference type="Pfam" id="PF05491">
    <property type="entry name" value="WHD_RuvB"/>
    <property type="match status" value="1"/>
</dbReference>
<feature type="binding site" evidence="9">
    <location>
        <position position="85"/>
    </location>
    <ligand>
        <name>ATP</name>
        <dbReference type="ChEBI" id="CHEBI:30616"/>
    </ligand>
</feature>
<feature type="binding site" evidence="9">
    <location>
        <position position="41"/>
    </location>
    <ligand>
        <name>ATP</name>
        <dbReference type="ChEBI" id="CHEBI:30616"/>
    </ligand>
</feature>
<dbReference type="SUPFAM" id="SSF52540">
    <property type="entry name" value="P-loop containing nucleoside triphosphate hydrolases"/>
    <property type="match status" value="1"/>
</dbReference>
<dbReference type="GO" id="GO:0000400">
    <property type="term" value="F:four-way junction DNA binding"/>
    <property type="evidence" value="ECO:0007669"/>
    <property type="project" value="UniProtKB-UniRule"/>
</dbReference>
<keyword evidence="4 9" id="KW-0378">Hydrolase</keyword>
<gene>
    <name evidence="9" type="primary">ruvB</name>
    <name evidence="11" type="ORF">RG47T_2484</name>
</gene>